<gene>
    <name evidence="2" type="ORF">Mettu_3499</name>
</gene>
<name>G3IZJ4_METTV</name>
<evidence type="ECO:0000256" key="1">
    <source>
        <dbReference type="SAM" id="Phobius"/>
    </source>
</evidence>
<accession>G3IZJ4</accession>
<proteinExistence type="predicted"/>
<dbReference type="AlphaFoldDB" id="G3IZJ4"/>
<organism evidence="2 3">
    <name type="scientific">Methylobacter tundripaludum (strain ATCC BAA-1195 / DSM 17260 / SV96)</name>
    <dbReference type="NCBI Taxonomy" id="697282"/>
    <lineage>
        <taxon>Bacteria</taxon>
        <taxon>Pseudomonadati</taxon>
        <taxon>Pseudomonadota</taxon>
        <taxon>Gammaproteobacteria</taxon>
        <taxon>Methylococcales</taxon>
        <taxon>Methylococcaceae</taxon>
        <taxon>Methylobacter</taxon>
    </lineage>
</organism>
<dbReference type="STRING" id="697282.Mettu_3499"/>
<reference evidence="2 3" key="1">
    <citation type="submission" date="2011-06" db="EMBL/GenBank/DDBJ databases">
        <title>Genomic sequence of Methylobacter tundripaludum SV96.</title>
        <authorList>
            <consortium name="US DOE Joint Genome Institute"/>
            <person name="Lucas S."/>
            <person name="Han J."/>
            <person name="Lapidus A."/>
            <person name="Cheng J.-F."/>
            <person name="Goodwin L."/>
            <person name="Pitluck S."/>
            <person name="Held B."/>
            <person name="Detter J.C."/>
            <person name="Han C."/>
            <person name="Tapia R."/>
            <person name="Land M."/>
            <person name="Hauser L."/>
            <person name="Kyrpides N."/>
            <person name="Ivanova N."/>
            <person name="Ovchinnikova G."/>
            <person name="Pagani I."/>
            <person name="Klotz M.G."/>
            <person name="Dispirito A.A."/>
            <person name="Murrell J.C."/>
            <person name="Dunfield P."/>
            <person name="Kalyuzhnaya M.G."/>
            <person name="Svenning M."/>
            <person name="Trotsenko Y.A."/>
            <person name="Stein L.Y."/>
            <person name="Woyke T."/>
        </authorList>
    </citation>
    <scope>NUCLEOTIDE SEQUENCE [LARGE SCALE GENOMIC DNA]</scope>
    <source>
        <strain evidence="3">ATCC BAA-1195 / DSM 17260 / SV96</strain>
    </source>
</reference>
<keyword evidence="1" id="KW-1133">Transmembrane helix</keyword>
<dbReference type="Proteomes" id="UP000004664">
    <property type="component" value="Unassembled WGS sequence"/>
</dbReference>
<protein>
    <submittedName>
        <fullName evidence="2">Uncharacterized protein</fullName>
    </submittedName>
</protein>
<keyword evidence="1" id="KW-0472">Membrane</keyword>
<dbReference type="RefSeq" id="WP_006892658.1">
    <property type="nucleotide sequence ID" value="NZ_JH109153.1"/>
</dbReference>
<sequence>MIKQVLKFPGGNKCRSRLQYQLDAEAVPVSVLAVAPITSAYCFISFAFAYFVWSRKVLKSRWIYLPHATFISALRHSPLTSRGTDARYIKKSLILYVSLIESLSINSYQKRNPL</sequence>
<evidence type="ECO:0000313" key="3">
    <source>
        <dbReference type="Proteomes" id="UP000004664"/>
    </source>
</evidence>
<keyword evidence="3" id="KW-1185">Reference proteome</keyword>
<keyword evidence="1" id="KW-0812">Transmembrane</keyword>
<dbReference type="HOGENOM" id="CLU_2118204_0_0_6"/>
<dbReference type="EMBL" id="JH109153">
    <property type="protein sequence ID" value="EGW20366.1"/>
    <property type="molecule type" value="Genomic_DNA"/>
</dbReference>
<evidence type="ECO:0000313" key="2">
    <source>
        <dbReference type="EMBL" id="EGW20366.1"/>
    </source>
</evidence>
<feature type="transmembrane region" description="Helical" evidence="1">
    <location>
        <begin position="26"/>
        <end position="53"/>
    </location>
</feature>